<dbReference type="GeneID" id="97284781"/>
<reference evidence="7 8" key="1">
    <citation type="submission" date="2022-10" db="EMBL/GenBank/DDBJ databases">
        <title>The complete genomes of actinobacterial strains from the NBC collection.</title>
        <authorList>
            <person name="Joergensen T.S."/>
            <person name="Alvarez Arevalo M."/>
            <person name="Sterndorff E.B."/>
            <person name="Faurdal D."/>
            <person name="Vuksanovic O."/>
            <person name="Mourched A.-S."/>
            <person name="Charusanti P."/>
            <person name="Shaw S."/>
            <person name="Blin K."/>
            <person name="Weber T."/>
        </authorList>
    </citation>
    <scope>NUCLEOTIDE SEQUENCE [LARGE SCALE GENOMIC DNA]</scope>
    <source>
        <strain evidence="7 8">NBC_00156</strain>
    </source>
</reference>
<keyword evidence="8" id="KW-1185">Reference proteome</keyword>
<organism evidence="7 8">
    <name type="scientific">Streptomyces achromogenes</name>
    <dbReference type="NCBI Taxonomy" id="67255"/>
    <lineage>
        <taxon>Bacteria</taxon>
        <taxon>Bacillati</taxon>
        <taxon>Actinomycetota</taxon>
        <taxon>Actinomycetes</taxon>
        <taxon>Kitasatosporales</taxon>
        <taxon>Streptomycetaceae</taxon>
        <taxon>Streptomyces</taxon>
    </lineage>
</organism>
<gene>
    <name evidence="7" type="ORF">OG350_30115</name>
</gene>
<proteinExistence type="inferred from homology"/>
<keyword evidence="5" id="KW-0717">Septation</keyword>
<comment type="similarity">
    <text evidence="2">Belongs to the SsgA family.</text>
</comment>
<evidence type="ECO:0000313" key="8">
    <source>
        <dbReference type="Proteomes" id="UP001622557"/>
    </source>
</evidence>
<comment type="subcellular location">
    <subcellularLocation>
        <location evidence="1">Cell septum</location>
    </subcellularLocation>
</comment>
<evidence type="ECO:0000256" key="1">
    <source>
        <dbReference type="ARBA" id="ARBA00004431"/>
    </source>
</evidence>
<protein>
    <submittedName>
        <fullName evidence="7">SsgA family sporulation/cell division regulator</fullName>
    </submittedName>
</protein>
<evidence type="ECO:0000256" key="6">
    <source>
        <dbReference type="ARBA" id="ARBA00023306"/>
    </source>
</evidence>
<dbReference type="Proteomes" id="UP001622557">
    <property type="component" value="Chromosome"/>
</dbReference>
<evidence type="ECO:0000256" key="3">
    <source>
        <dbReference type="ARBA" id="ARBA00022618"/>
    </source>
</evidence>
<evidence type="ECO:0000256" key="5">
    <source>
        <dbReference type="ARBA" id="ARBA00023210"/>
    </source>
</evidence>
<dbReference type="EMBL" id="CP108164">
    <property type="protein sequence ID" value="WTQ84300.1"/>
    <property type="molecule type" value="Genomic_DNA"/>
</dbReference>
<keyword evidence="3" id="KW-0132">Cell division</keyword>
<dbReference type="InterPro" id="IPR038658">
    <property type="entry name" value="SsgB_sf"/>
</dbReference>
<dbReference type="Gene3D" id="2.30.31.20">
    <property type="entry name" value="Sporulation-specific cell division protein SsgB"/>
    <property type="match status" value="1"/>
</dbReference>
<evidence type="ECO:0000256" key="4">
    <source>
        <dbReference type="ARBA" id="ARBA00022969"/>
    </source>
</evidence>
<sequence>MSQHLTPVLRAVTAVVSVPDRRGAPLPARLRYDRADPYAVRLSLGRPGTGPVDWVFARDLLAEGLRRPAGEGDVLVSPRHGCLPDTLRIVLRRPGAGAALVELPASETERFLRDTWELVPPGTETAHAGIESGLARLTARRD</sequence>
<dbReference type="RefSeq" id="WP_405451722.1">
    <property type="nucleotide sequence ID" value="NZ_CP108164.1"/>
</dbReference>
<evidence type="ECO:0000313" key="7">
    <source>
        <dbReference type="EMBL" id="WTQ84300.1"/>
    </source>
</evidence>
<keyword evidence="6" id="KW-0131">Cell cycle</keyword>
<keyword evidence="4" id="KW-0749">Sporulation</keyword>
<evidence type="ECO:0000256" key="2">
    <source>
        <dbReference type="ARBA" id="ARBA00009323"/>
    </source>
</evidence>
<dbReference type="Pfam" id="PF04686">
    <property type="entry name" value="SsgA"/>
    <property type="match status" value="1"/>
</dbReference>
<dbReference type="InterPro" id="IPR006776">
    <property type="entry name" value="SsgB"/>
</dbReference>
<name>A0ABZ1KUP6_STRAH</name>
<accession>A0ABZ1KUP6</accession>